<keyword evidence="4" id="KW-1185">Reference proteome</keyword>
<evidence type="ECO:0000256" key="1">
    <source>
        <dbReference type="SAM" id="MobiDB-lite"/>
    </source>
</evidence>
<organism evidence="3 4">
    <name type="scientific">Dactylonectria macrodidyma</name>
    <dbReference type="NCBI Taxonomy" id="307937"/>
    <lineage>
        <taxon>Eukaryota</taxon>
        <taxon>Fungi</taxon>
        <taxon>Dikarya</taxon>
        <taxon>Ascomycota</taxon>
        <taxon>Pezizomycotina</taxon>
        <taxon>Sordariomycetes</taxon>
        <taxon>Hypocreomycetidae</taxon>
        <taxon>Hypocreales</taxon>
        <taxon>Nectriaceae</taxon>
        <taxon>Dactylonectria</taxon>
    </lineage>
</organism>
<gene>
    <name evidence="3" type="ORF">EDB81DRAFT_39370</name>
</gene>
<keyword evidence="2" id="KW-0732">Signal</keyword>
<dbReference type="AlphaFoldDB" id="A0A9P9FST8"/>
<feature type="signal peptide" evidence="2">
    <location>
        <begin position="1"/>
        <end position="18"/>
    </location>
</feature>
<name>A0A9P9FST8_9HYPO</name>
<evidence type="ECO:0008006" key="5">
    <source>
        <dbReference type="Google" id="ProtNLM"/>
    </source>
</evidence>
<accession>A0A9P9FST8</accession>
<dbReference type="Proteomes" id="UP000738349">
    <property type="component" value="Unassembled WGS sequence"/>
</dbReference>
<feature type="region of interest" description="Disordered" evidence="1">
    <location>
        <begin position="108"/>
        <end position="131"/>
    </location>
</feature>
<proteinExistence type="predicted"/>
<comment type="caution">
    <text evidence="3">The sequence shown here is derived from an EMBL/GenBank/DDBJ whole genome shotgun (WGS) entry which is preliminary data.</text>
</comment>
<evidence type="ECO:0000313" key="3">
    <source>
        <dbReference type="EMBL" id="KAH7176478.1"/>
    </source>
</evidence>
<dbReference type="EMBL" id="JAGMUV010000001">
    <property type="protein sequence ID" value="KAH7176478.1"/>
    <property type="molecule type" value="Genomic_DNA"/>
</dbReference>
<feature type="chain" id="PRO_5040277479" description="Secreted protein" evidence="2">
    <location>
        <begin position="19"/>
        <end position="159"/>
    </location>
</feature>
<reference evidence="3" key="1">
    <citation type="journal article" date="2021" name="Nat. Commun.">
        <title>Genetic determinants of endophytism in the Arabidopsis root mycobiome.</title>
        <authorList>
            <person name="Mesny F."/>
            <person name="Miyauchi S."/>
            <person name="Thiergart T."/>
            <person name="Pickel B."/>
            <person name="Atanasova L."/>
            <person name="Karlsson M."/>
            <person name="Huettel B."/>
            <person name="Barry K.W."/>
            <person name="Haridas S."/>
            <person name="Chen C."/>
            <person name="Bauer D."/>
            <person name="Andreopoulos W."/>
            <person name="Pangilinan J."/>
            <person name="LaButti K."/>
            <person name="Riley R."/>
            <person name="Lipzen A."/>
            <person name="Clum A."/>
            <person name="Drula E."/>
            <person name="Henrissat B."/>
            <person name="Kohler A."/>
            <person name="Grigoriev I.V."/>
            <person name="Martin F.M."/>
            <person name="Hacquard S."/>
        </authorList>
    </citation>
    <scope>NUCLEOTIDE SEQUENCE</scope>
    <source>
        <strain evidence="3">MPI-CAGE-AT-0147</strain>
    </source>
</reference>
<protein>
    <recommendedName>
        <fullName evidence="5">Secreted protein</fullName>
    </recommendedName>
</protein>
<evidence type="ECO:0000256" key="2">
    <source>
        <dbReference type="SAM" id="SignalP"/>
    </source>
</evidence>
<sequence length="159" mass="17693">MSWVGVCWMASCRCVCLTRDGQVTWLPGVVGCMDSQRRRSKKTKRNWIIRGYVNAVSGSAPAAPTGLKKVSSNRRHARNNSLLSSSSLQSCPQWLLLAVCDSEAQCSPERPPGTGRRSSVPKVRKGRGDSPSNNALFLRPAYYVVRYLLTYPYPTAKQW</sequence>
<evidence type="ECO:0000313" key="4">
    <source>
        <dbReference type="Proteomes" id="UP000738349"/>
    </source>
</evidence>